<proteinExistence type="predicted"/>
<name>A0A7M2JE85_PSEFL</name>
<organism evidence="1 2">
    <name type="scientific">Pseudomonas fluorescens</name>
    <dbReference type="NCBI Taxonomy" id="294"/>
    <lineage>
        <taxon>Bacteria</taxon>
        <taxon>Pseudomonadati</taxon>
        <taxon>Pseudomonadota</taxon>
        <taxon>Gammaproteobacteria</taxon>
        <taxon>Pseudomonadales</taxon>
        <taxon>Pseudomonadaceae</taxon>
        <taxon>Pseudomonas</taxon>
    </lineage>
</organism>
<evidence type="ECO:0000313" key="2">
    <source>
        <dbReference type="Proteomes" id="UP000593833"/>
    </source>
</evidence>
<dbReference type="EMBL" id="CP063233">
    <property type="protein sequence ID" value="QOU08032.1"/>
    <property type="molecule type" value="Genomic_DNA"/>
</dbReference>
<evidence type="ECO:0000313" key="1">
    <source>
        <dbReference type="EMBL" id="QOU08032.1"/>
    </source>
</evidence>
<dbReference type="Proteomes" id="UP000593833">
    <property type="component" value="Chromosome"/>
</dbReference>
<reference evidence="1 2" key="1">
    <citation type="submission" date="2020-10" db="EMBL/GenBank/DDBJ databases">
        <title>Complete genome sequence of a novel Pseudomonas fluorescens strain isolated from the flower of kumarahou (Pomaderris kumeraho).</title>
        <authorList>
            <person name="Summers M.C."/>
            <person name="Nowak V."/>
            <person name="Fairhurst M.J."/>
            <person name="Owen J.G."/>
            <person name="Gerth M.L."/>
            <person name="Patrick W.M."/>
        </authorList>
    </citation>
    <scope>NUCLEOTIDE SEQUENCE [LARGE SCALE GENOMIC DNA]</scope>
    <source>
        <strain evidence="1 2">KF1</strain>
    </source>
</reference>
<dbReference type="RefSeq" id="WP_193690617.1">
    <property type="nucleotide sequence ID" value="NZ_CP063233.1"/>
</dbReference>
<sequence>MTMHTIGKNFVGVSVNGAFGPYKVVGPEQNLHGLILRTMHLSAGSIVLSTTPPTSGDTTKIRACTPDVNGRTEPFLVPAGLGVYIGLRNDYNQLINVTWDYLNADGTVA</sequence>
<accession>A0A7M2JE85</accession>
<gene>
    <name evidence="1" type="ORF">IM720_15325</name>
</gene>
<protein>
    <submittedName>
        <fullName evidence="1">Uncharacterized protein</fullName>
    </submittedName>
</protein>
<dbReference type="AlphaFoldDB" id="A0A7M2JE85"/>